<evidence type="ECO:0000256" key="6">
    <source>
        <dbReference type="PROSITE-ProRule" id="PRU00176"/>
    </source>
</evidence>
<dbReference type="EMBL" id="NKXS01002490">
    <property type="protein sequence ID" value="PIN13390.1"/>
    <property type="molecule type" value="Genomic_DNA"/>
</dbReference>
<dbReference type="PANTHER" id="PTHR24009">
    <property type="entry name" value="RNA-BINDING (RRM/RBD/RNP MOTIFS)"/>
    <property type="match status" value="1"/>
</dbReference>
<evidence type="ECO:0000256" key="7">
    <source>
        <dbReference type="PROSITE-ProRule" id="PRU00723"/>
    </source>
</evidence>
<dbReference type="InterPro" id="IPR012677">
    <property type="entry name" value="Nucleotide-bd_a/b_plait_sf"/>
</dbReference>
<dbReference type="SUPFAM" id="SSF54928">
    <property type="entry name" value="RNA-binding domain, RBD"/>
    <property type="match status" value="1"/>
</dbReference>
<organism evidence="11 12">
    <name type="scientific">Handroanthus impetiginosus</name>
    <dbReference type="NCBI Taxonomy" id="429701"/>
    <lineage>
        <taxon>Eukaryota</taxon>
        <taxon>Viridiplantae</taxon>
        <taxon>Streptophyta</taxon>
        <taxon>Embryophyta</taxon>
        <taxon>Tracheophyta</taxon>
        <taxon>Spermatophyta</taxon>
        <taxon>Magnoliopsida</taxon>
        <taxon>eudicotyledons</taxon>
        <taxon>Gunneridae</taxon>
        <taxon>Pentapetalae</taxon>
        <taxon>asterids</taxon>
        <taxon>lamiids</taxon>
        <taxon>Lamiales</taxon>
        <taxon>Bignoniaceae</taxon>
        <taxon>Crescentiina</taxon>
        <taxon>Tabebuia alliance</taxon>
        <taxon>Handroanthus</taxon>
    </lineage>
</organism>
<protein>
    <submittedName>
        <fullName evidence="11">Uncharacterized protein</fullName>
    </submittedName>
</protein>
<feature type="compositionally biased region" description="Polar residues" evidence="8">
    <location>
        <begin position="536"/>
        <end position="553"/>
    </location>
</feature>
<dbReference type="PANTHER" id="PTHR24009:SF11">
    <property type="entry name" value="ZINC FINGER CCCH DOMAIN-CONTAINING PROTEIN 53-LIKE"/>
    <property type="match status" value="1"/>
</dbReference>
<feature type="region of interest" description="Disordered" evidence="8">
    <location>
        <begin position="592"/>
        <end position="632"/>
    </location>
</feature>
<dbReference type="InterPro" id="IPR000504">
    <property type="entry name" value="RRM_dom"/>
</dbReference>
<feature type="domain" description="RRM" evidence="9">
    <location>
        <begin position="307"/>
        <end position="383"/>
    </location>
</feature>
<feature type="domain" description="C3H1-type" evidence="10">
    <location>
        <begin position="212"/>
        <end position="239"/>
    </location>
</feature>
<gene>
    <name evidence="11" type="ORF">CDL12_13991</name>
</gene>
<dbReference type="GO" id="GO:0003677">
    <property type="term" value="F:DNA binding"/>
    <property type="evidence" value="ECO:0007669"/>
    <property type="project" value="UniProtKB-KW"/>
</dbReference>
<evidence type="ECO:0000256" key="5">
    <source>
        <dbReference type="ARBA" id="ARBA00023125"/>
    </source>
</evidence>
<evidence type="ECO:0000313" key="12">
    <source>
        <dbReference type="Proteomes" id="UP000231279"/>
    </source>
</evidence>
<dbReference type="InterPro" id="IPR035979">
    <property type="entry name" value="RBD_domain_sf"/>
</dbReference>
<dbReference type="CDD" id="cd12458">
    <property type="entry name" value="RRM_AtC3H46_like"/>
    <property type="match status" value="1"/>
</dbReference>
<dbReference type="AlphaFoldDB" id="A0A2G9H7V5"/>
<dbReference type="SMART" id="SM00356">
    <property type="entry name" value="ZnF_C3H1"/>
    <property type="match status" value="1"/>
</dbReference>
<dbReference type="InterPro" id="IPR036855">
    <property type="entry name" value="Znf_CCCH_sf"/>
</dbReference>
<dbReference type="InterPro" id="IPR056276">
    <property type="entry name" value="AtC3H46-like_PABC-like"/>
</dbReference>
<dbReference type="FunFam" id="3.30.70.330:FF:000678">
    <property type="entry name" value="zinc finger CCCH domain-containing protein 53-like isoform X2"/>
    <property type="match status" value="1"/>
</dbReference>
<feature type="zinc finger region" description="C3H1-type" evidence="7">
    <location>
        <begin position="212"/>
        <end position="239"/>
    </location>
</feature>
<dbReference type="STRING" id="429701.A0A2G9H7V5"/>
<evidence type="ECO:0000256" key="2">
    <source>
        <dbReference type="ARBA" id="ARBA00022771"/>
    </source>
</evidence>
<reference evidence="12" key="1">
    <citation type="journal article" date="2018" name="Gigascience">
        <title>Genome assembly of the Pink Ipe (Handroanthus impetiginosus, Bignoniaceae), a highly valued, ecologically keystone Neotropical timber forest tree.</title>
        <authorList>
            <person name="Silva-Junior O.B."/>
            <person name="Grattapaglia D."/>
            <person name="Novaes E."/>
            <person name="Collevatti R.G."/>
        </authorList>
    </citation>
    <scope>NUCLEOTIDE SEQUENCE [LARGE SCALE GENOMIC DNA]</scope>
    <source>
        <strain evidence="12">cv. UFG-1</strain>
    </source>
</reference>
<evidence type="ECO:0000256" key="1">
    <source>
        <dbReference type="ARBA" id="ARBA00022723"/>
    </source>
</evidence>
<dbReference type="OrthoDB" id="1897736at2759"/>
<feature type="compositionally biased region" description="Polar residues" evidence="8">
    <location>
        <begin position="599"/>
        <end position="632"/>
    </location>
</feature>
<feature type="region of interest" description="Disordered" evidence="8">
    <location>
        <begin position="524"/>
        <end position="554"/>
    </location>
</feature>
<dbReference type="Pfam" id="PF23182">
    <property type="entry name" value="PABC_AtC3H46"/>
    <property type="match status" value="1"/>
</dbReference>
<evidence type="ECO:0000256" key="8">
    <source>
        <dbReference type="SAM" id="MobiDB-lite"/>
    </source>
</evidence>
<proteinExistence type="predicted"/>
<dbReference type="GO" id="GO:0003723">
    <property type="term" value="F:RNA binding"/>
    <property type="evidence" value="ECO:0007669"/>
    <property type="project" value="UniProtKB-UniRule"/>
</dbReference>
<keyword evidence="1 7" id="KW-0479">Metal-binding</keyword>
<dbReference type="Pfam" id="PF00642">
    <property type="entry name" value="zf-CCCH"/>
    <property type="match status" value="1"/>
</dbReference>
<comment type="caution">
    <text evidence="11">The sequence shown here is derived from an EMBL/GenBank/DDBJ whole genome shotgun (WGS) entry which is preliminary data.</text>
</comment>
<keyword evidence="4 6" id="KW-0694">RNA-binding</keyword>
<accession>A0A2G9H7V5</accession>
<dbReference type="SMART" id="SM00360">
    <property type="entry name" value="RRM"/>
    <property type="match status" value="1"/>
</dbReference>
<dbReference type="SUPFAM" id="SSF90229">
    <property type="entry name" value="CCCH zinc finger"/>
    <property type="match status" value="1"/>
</dbReference>
<dbReference type="Pfam" id="PF00076">
    <property type="entry name" value="RRM_1"/>
    <property type="match status" value="1"/>
</dbReference>
<dbReference type="InterPro" id="IPR000571">
    <property type="entry name" value="Znf_CCCH"/>
</dbReference>
<dbReference type="Proteomes" id="UP000231279">
    <property type="component" value="Unassembled WGS sequence"/>
</dbReference>
<dbReference type="Gene3D" id="3.30.70.330">
    <property type="match status" value="1"/>
</dbReference>
<dbReference type="PROSITE" id="PS50102">
    <property type="entry name" value="RRM"/>
    <property type="match status" value="1"/>
</dbReference>
<evidence type="ECO:0000313" key="11">
    <source>
        <dbReference type="EMBL" id="PIN13390.1"/>
    </source>
</evidence>
<sequence>MDACEATKAVMLRIQSLDAENASRIMGYILIQDQGEKEIIRLAFSSDSLLLSRINQVKACLGLPSNIPSNGFSTTLLNPIRPNYPFVPQTSRQNLVRNNGFYPNTLSPKPISYAAVLNGSYTGCNNGLGSSNLNICGGNDLGNELSFAADSMVDQNPIKSPSERSDSLVFPYREDVNNIPSPHPHPLHRGSCSTNDAAFLSNLEEGRGDVGGFGWKPCVYFARGFCKNGNFCKFLHSEIGVGETVEVGSPSVNNSGFDEFLRIKALQQQQRLGFMAPHNKNMNFLDENQRYDYSPTGHGAAANSNERQIYLTFPADSTFNEEDVSAYFSKFGPVQDVRIPYQHPKRMFGFVTFVQAETVKLIFAKGNPHYVCDCRVLVKPYKDKAKLLDKKQTQQQHQHLERGEYSACLRPPGIDPRELFDLPIRSPQPPNGSRMLFNTQEMMLRRKLEQETELQHAIELQRRRMMNLQLMDLNNQNHNHHFLPSPPVGVPFSSPRQSQWLMSQNVISDSTNQDVLQEFDYGEETSPGVAADDVEGTNSSTNDDIVNGNNQQRVNDDDFSFPERFEHVLPENLFTSPTKSAVENQSVFSNASAKADNSIPVNNTSSDNFPVARSSSPLSKFNPYHSQTTRNH</sequence>
<dbReference type="GO" id="GO:0008270">
    <property type="term" value="F:zinc ion binding"/>
    <property type="evidence" value="ECO:0007669"/>
    <property type="project" value="UniProtKB-KW"/>
</dbReference>
<evidence type="ECO:0000256" key="3">
    <source>
        <dbReference type="ARBA" id="ARBA00022833"/>
    </source>
</evidence>
<keyword evidence="2 7" id="KW-0863">Zinc-finger</keyword>
<keyword evidence="12" id="KW-1185">Reference proteome</keyword>
<dbReference type="InterPro" id="IPR034365">
    <property type="entry name" value="AtC3H46-like_RRM"/>
</dbReference>
<evidence type="ECO:0000259" key="9">
    <source>
        <dbReference type="PROSITE" id="PS50102"/>
    </source>
</evidence>
<name>A0A2G9H7V5_9LAMI</name>
<keyword evidence="3 7" id="KW-0862">Zinc</keyword>
<dbReference type="PROSITE" id="PS50103">
    <property type="entry name" value="ZF_C3H1"/>
    <property type="match status" value="1"/>
</dbReference>
<evidence type="ECO:0000256" key="4">
    <source>
        <dbReference type="ARBA" id="ARBA00022884"/>
    </source>
</evidence>
<keyword evidence="5" id="KW-0238">DNA-binding</keyword>
<evidence type="ECO:0000259" key="10">
    <source>
        <dbReference type="PROSITE" id="PS50103"/>
    </source>
</evidence>